<evidence type="ECO:0000256" key="2">
    <source>
        <dbReference type="ARBA" id="ARBA00022884"/>
    </source>
</evidence>
<evidence type="ECO:0000259" key="4">
    <source>
        <dbReference type="PROSITE" id="PS50102"/>
    </source>
</evidence>
<dbReference type="InterPro" id="IPR012677">
    <property type="entry name" value="Nucleotide-bd_a/b_plait_sf"/>
</dbReference>
<dbReference type="InterPro" id="IPR035979">
    <property type="entry name" value="RBD_domain_sf"/>
</dbReference>
<reference evidence="6" key="1">
    <citation type="submission" date="2022-11" db="UniProtKB">
        <authorList>
            <consortium name="WormBaseParasite"/>
        </authorList>
    </citation>
    <scope>IDENTIFICATION</scope>
</reference>
<proteinExistence type="predicted"/>
<sequence length="287" mass="32395">MRDTERQSRGFAYVYFCSIAEQQKALEHPQHIIDDNTLKVRPKERVAEELTIYVGGLSPKTLSTDLSDFYSKYDRLVQSSVVKDAKTRRSKLFGCVTFATGEGLEAALNDEPHVINGKQVEVSYLDKSLSLFVGCISPKTTEDSLRESLSKFGKIVSVTVKPGYGFVIFDTRQAVESAMAAHPYKIDSTFVVMKQQQPKDQPQQIKLVLYLQRLPVEATEEDLYNFYSKFGKVFKTAINKQEGANKAAGMVHFENEKEMLHALNSQPHEICGKKVLAKFQSQLKSYS</sequence>
<dbReference type="SMART" id="SM00360">
    <property type="entry name" value="RRM"/>
    <property type="match status" value="3"/>
</dbReference>
<dbReference type="SUPFAM" id="SSF54928">
    <property type="entry name" value="RNA-binding domain, RBD"/>
    <property type="match status" value="4"/>
</dbReference>
<dbReference type="GO" id="GO:0006417">
    <property type="term" value="P:regulation of translation"/>
    <property type="evidence" value="ECO:0007669"/>
    <property type="project" value="TreeGrafter"/>
</dbReference>
<accession>A0A915ERD2</accession>
<keyword evidence="2 3" id="KW-0694">RNA-binding</keyword>
<feature type="domain" description="RRM" evidence="4">
    <location>
        <begin position="207"/>
        <end position="282"/>
    </location>
</feature>
<dbReference type="Gene3D" id="3.30.70.330">
    <property type="match status" value="4"/>
</dbReference>
<dbReference type="Pfam" id="PF00076">
    <property type="entry name" value="RRM_1"/>
    <property type="match status" value="3"/>
</dbReference>
<evidence type="ECO:0000313" key="6">
    <source>
        <dbReference type="WBParaSite" id="jg8979"/>
    </source>
</evidence>
<dbReference type="GO" id="GO:0003729">
    <property type="term" value="F:mRNA binding"/>
    <property type="evidence" value="ECO:0007669"/>
    <property type="project" value="TreeGrafter"/>
</dbReference>
<feature type="domain" description="RRM" evidence="4">
    <location>
        <begin position="50"/>
        <end position="127"/>
    </location>
</feature>
<evidence type="ECO:0000313" key="5">
    <source>
        <dbReference type="Proteomes" id="UP000887574"/>
    </source>
</evidence>
<dbReference type="InterPro" id="IPR000504">
    <property type="entry name" value="RRM_dom"/>
</dbReference>
<dbReference type="PANTHER" id="PTHR48032:SF6">
    <property type="entry name" value="RNA-BINDING (RRM_RBD_RNP MOTIFS) FAMILY PROTEIN"/>
    <property type="match status" value="1"/>
</dbReference>
<keyword evidence="5" id="KW-1185">Reference proteome</keyword>
<dbReference type="WBParaSite" id="jg8979">
    <property type="protein sequence ID" value="jg8979"/>
    <property type="gene ID" value="jg8979"/>
</dbReference>
<feature type="domain" description="RRM" evidence="4">
    <location>
        <begin position="129"/>
        <end position="198"/>
    </location>
</feature>
<dbReference type="AlphaFoldDB" id="A0A915ERD2"/>
<evidence type="ECO:0000256" key="1">
    <source>
        <dbReference type="ARBA" id="ARBA00022737"/>
    </source>
</evidence>
<evidence type="ECO:0000256" key="3">
    <source>
        <dbReference type="PROSITE-ProRule" id="PRU00176"/>
    </source>
</evidence>
<dbReference type="Proteomes" id="UP000887574">
    <property type="component" value="Unplaced"/>
</dbReference>
<keyword evidence="1" id="KW-0677">Repeat</keyword>
<dbReference type="PANTHER" id="PTHR48032">
    <property type="entry name" value="RNA-BINDING PROTEIN MUSASHI HOMOLOG RBP6"/>
    <property type="match status" value="1"/>
</dbReference>
<dbReference type="CDD" id="cd00590">
    <property type="entry name" value="RRM_SF"/>
    <property type="match status" value="1"/>
</dbReference>
<protein>
    <submittedName>
        <fullName evidence="6">RRM domain-containing protein</fullName>
    </submittedName>
</protein>
<name>A0A915ERD2_9BILA</name>
<organism evidence="5 6">
    <name type="scientific">Ditylenchus dipsaci</name>
    <dbReference type="NCBI Taxonomy" id="166011"/>
    <lineage>
        <taxon>Eukaryota</taxon>
        <taxon>Metazoa</taxon>
        <taxon>Ecdysozoa</taxon>
        <taxon>Nematoda</taxon>
        <taxon>Chromadorea</taxon>
        <taxon>Rhabditida</taxon>
        <taxon>Tylenchina</taxon>
        <taxon>Tylenchomorpha</taxon>
        <taxon>Sphaerularioidea</taxon>
        <taxon>Anguinidae</taxon>
        <taxon>Anguininae</taxon>
        <taxon>Ditylenchus</taxon>
    </lineage>
</organism>
<dbReference type="PROSITE" id="PS50102">
    <property type="entry name" value="RRM"/>
    <property type="match status" value="3"/>
</dbReference>